<feature type="region of interest" description="Disordered" evidence="8">
    <location>
        <begin position="148"/>
        <end position="181"/>
    </location>
</feature>
<evidence type="ECO:0000256" key="6">
    <source>
        <dbReference type="ARBA" id="ARBA00023163"/>
    </source>
</evidence>
<evidence type="ECO:0000256" key="7">
    <source>
        <dbReference type="HAMAP-Rule" id="MF_00440"/>
    </source>
</evidence>
<comment type="similarity">
    <text evidence="7">Belongs to the NrdR family.</text>
</comment>
<dbReference type="InterPro" id="IPR003796">
    <property type="entry name" value="RNR_NrdR-like"/>
</dbReference>
<proteinExistence type="inferred from homology"/>
<dbReference type="EMBL" id="RQZG01000008">
    <property type="protein sequence ID" value="RRD04894.1"/>
    <property type="molecule type" value="Genomic_DNA"/>
</dbReference>
<evidence type="ECO:0000256" key="4">
    <source>
        <dbReference type="ARBA" id="ARBA00023015"/>
    </source>
</evidence>
<dbReference type="Pfam" id="PF03477">
    <property type="entry name" value="ATP-cone"/>
    <property type="match status" value="1"/>
</dbReference>
<dbReference type="GO" id="GO:0003677">
    <property type="term" value="F:DNA binding"/>
    <property type="evidence" value="ECO:0007669"/>
    <property type="project" value="UniProtKB-KW"/>
</dbReference>
<keyword evidence="7" id="KW-0479">Metal-binding</keyword>
<dbReference type="Proteomes" id="UP000280819">
    <property type="component" value="Unassembled WGS sequence"/>
</dbReference>
<keyword evidence="7" id="KW-0863">Zinc-finger</keyword>
<accession>A0A3P1T6A0</accession>
<keyword evidence="7" id="KW-0862">Zinc</keyword>
<dbReference type="OrthoDB" id="9807461at2"/>
<feature type="zinc finger region" evidence="7">
    <location>
        <begin position="3"/>
        <end position="34"/>
    </location>
</feature>
<dbReference type="GO" id="GO:0008270">
    <property type="term" value="F:zinc ion binding"/>
    <property type="evidence" value="ECO:0007669"/>
    <property type="project" value="UniProtKB-UniRule"/>
</dbReference>
<dbReference type="Pfam" id="PF22811">
    <property type="entry name" value="Zn_ribbon_NrdR"/>
    <property type="match status" value="1"/>
</dbReference>
<feature type="domain" description="ATP-cone" evidence="9">
    <location>
        <begin position="46"/>
        <end position="136"/>
    </location>
</feature>
<gene>
    <name evidence="7 10" type="primary">nrdR</name>
    <name evidence="10" type="ORF">EII34_08175</name>
</gene>
<reference evidence="10 11" key="1">
    <citation type="submission" date="2018-11" db="EMBL/GenBank/DDBJ databases">
        <title>Genomes From Bacteria Associated with the Canine Oral Cavity: a Test Case for Automated Genome-Based Taxonomic Assignment.</title>
        <authorList>
            <person name="Coil D.A."/>
            <person name="Jospin G."/>
            <person name="Darling A.E."/>
            <person name="Wallis C."/>
            <person name="Davis I.J."/>
            <person name="Harris S."/>
            <person name="Eisen J.A."/>
            <person name="Holcombe L.J."/>
            <person name="O'Flynn C."/>
        </authorList>
    </citation>
    <scope>NUCLEOTIDE SEQUENCE [LARGE SCALE GENOMIC DNA]</scope>
    <source>
        <strain evidence="10 11">OH887_COT-365</strain>
    </source>
</reference>
<dbReference type="AlphaFoldDB" id="A0A3P1T6A0"/>
<comment type="function">
    <text evidence="7">Negatively regulates transcription of bacterial ribonucleotide reductase nrd genes and operons by binding to NrdR-boxes.</text>
</comment>
<dbReference type="PANTHER" id="PTHR30455:SF2">
    <property type="entry name" value="TRANSCRIPTIONAL REPRESSOR NRDR"/>
    <property type="match status" value="1"/>
</dbReference>
<comment type="caution">
    <text evidence="10">The sequence shown here is derived from an EMBL/GenBank/DDBJ whole genome shotgun (WGS) entry which is preliminary data.</text>
</comment>
<dbReference type="PROSITE" id="PS51161">
    <property type="entry name" value="ATP_CONE"/>
    <property type="match status" value="1"/>
</dbReference>
<evidence type="ECO:0000256" key="8">
    <source>
        <dbReference type="SAM" id="MobiDB-lite"/>
    </source>
</evidence>
<keyword evidence="5 7" id="KW-0238">DNA-binding</keyword>
<dbReference type="PANTHER" id="PTHR30455">
    <property type="entry name" value="TRANSCRIPTIONAL REPRESSOR NRDR"/>
    <property type="match status" value="1"/>
</dbReference>
<evidence type="ECO:0000256" key="1">
    <source>
        <dbReference type="ARBA" id="ARBA00022491"/>
    </source>
</evidence>
<evidence type="ECO:0000256" key="3">
    <source>
        <dbReference type="ARBA" id="ARBA00022840"/>
    </source>
</evidence>
<dbReference type="GO" id="GO:0005524">
    <property type="term" value="F:ATP binding"/>
    <property type="evidence" value="ECO:0007669"/>
    <property type="project" value="UniProtKB-UniRule"/>
</dbReference>
<keyword evidence="2 7" id="KW-0547">Nucleotide-binding</keyword>
<dbReference type="GO" id="GO:0045892">
    <property type="term" value="P:negative regulation of DNA-templated transcription"/>
    <property type="evidence" value="ECO:0007669"/>
    <property type="project" value="UniProtKB-UniRule"/>
</dbReference>
<evidence type="ECO:0000256" key="5">
    <source>
        <dbReference type="ARBA" id="ARBA00023125"/>
    </source>
</evidence>
<comment type="cofactor">
    <cofactor evidence="7">
        <name>Zn(2+)</name>
        <dbReference type="ChEBI" id="CHEBI:29105"/>
    </cofactor>
    <text evidence="7">Binds 1 zinc ion.</text>
</comment>
<keyword evidence="3 7" id="KW-0067">ATP-binding</keyword>
<keyword evidence="1 7" id="KW-0678">Repressor</keyword>
<evidence type="ECO:0000313" key="11">
    <source>
        <dbReference type="Proteomes" id="UP000280819"/>
    </source>
</evidence>
<dbReference type="InterPro" id="IPR055173">
    <property type="entry name" value="NrdR-like_N"/>
</dbReference>
<dbReference type="RefSeq" id="WP_124844669.1">
    <property type="nucleotide sequence ID" value="NZ_JAUNKP010000016.1"/>
</dbReference>
<dbReference type="HAMAP" id="MF_00440">
    <property type="entry name" value="NrdR"/>
    <property type="match status" value="1"/>
</dbReference>
<keyword evidence="6 7" id="KW-0804">Transcription</keyword>
<protein>
    <recommendedName>
        <fullName evidence="7">Transcriptional repressor NrdR</fullName>
    </recommendedName>
</protein>
<sequence length="181" mass="20176">MHCPFCRHEDTKVSDSRVTDDGLAIRRRRNCPVCGRKFTTIEQIQLSVVKRSGVVEAFSRDKIIKGVGKACQGRPVTQAQLAALGQRVEESLRSAGNAEIPAEDIGVAILGPLAELDPVAYLRFASVYKNYDSVDDFTAEIESMKQRALEHQVETDEPPVRRRRSRRVKSEPSDSQQPLIG</sequence>
<evidence type="ECO:0000313" key="10">
    <source>
        <dbReference type="EMBL" id="RRD04894.1"/>
    </source>
</evidence>
<name>A0A3P1T6A0_9ACTN</name>
<feature type="compositionally biased region" description="Basic and acidic residues" evidence="8">
    <location>
        <begin position="148"/>
        <end position="160"/>
    </location>
</feature>
<organism evidence="10 11">
    <name type="scientific">Arachnia propionica</name>
    <dbReference type="NCBI Taxonomy" id="1750"/>
    <lineage>
        <taxon>Bacteria</taxon>
        <taxon>Bacillati</taxon>
        <taxon>Actinomycetota</taxon>
        <taxon>Actinomycetes</taxon>
        <taxon>Propionibacteriales</taxon>
        <taxon>Propionibacteriaceae</taxon>
        <taxon>Arachnia</taxon>
    </lineage>
</organism>
<evidence type="ECO:0000256" key="2">
    <source>
        <dbReference type="ARBA" id="ARBA00022741"/>
    </source>
</evidence>
<dbReference type="InterPro" id="IPR005144">
    <property type="entry name" value="ATP-cone_dom"/>
</dbReference>
<dbReference type="NCBIfam" id="TIGR00244">
    <property type="entry name" value="transcriptional regulator NrdR"/>
    <property type="match status" value="1"/>
</dbReference>
<keyword evidence="4 7" id="KW-0805">Transcription regulation</keyword>
<evidence type="ECO:0000259" key="9">
    <source>
        <dbReference type="PROSITE" id="PS51161"/>
    </source>
</evidence>